<dbReference type="Pfam" id="PF00023">
    <property type="entry name" value="Ank"/>
    <property type="match status" value="1"/>
</dbReference>
<proteinExistence type="predicted"/>
<dbReference type="PROSITE" id="PS50297">
    <property type="entry name" value="ANK_REP_REGION"/>
    <property type="match status" value="1"/>
</dbReference>
<dbReference type="GO" id="GO:0032266">
    <property type="term" value="F:phosphatidylinositol-3-phosphate binding"/>
    <property type="evidence" value="ECO:0000318"/>
    <property type="project" value="GO_Central"/>
</dbReference>
<keyword evidence="4" id="KW-0040">ANK repeat</keyword>
<dbReference type="GO" id="GO:0033565">
    <property type="term" value="C:ESCRT-0 complex"/>
    <property type="evidence" value="ECO:0000318"/>
    <property type="project" value="GO_Central"/>
</dbReference>
<accession>A0A7I4BH66</accession>
<dbReference type="OrthoDB" id="194358at2759"/>
<sequence>MEDPPPYEEVSHCRVCNCQFTMLKRRHHCRACGRSLCKEHSSNQKALPQFGIYTPVRVCDDCLKPPKPKARSVTTKKVEEPVEKTSASFSKMNLSSAGREEDDVAPAPPPTPAFKCVCGMPLCICEAPAPTPAPAPELRSPSPSPATQQVRLKRPSPAPAKTSSLARTSSYGNTMPSLFFQNGNSSQGSSRSASKLYEPNGEGLREAVMAADIAAVKDLLARVGVLCLDFINNRFRNGLNPNHVDKQGMSLLHLAAMFNFTEITFMLMDAGANVSAKNSQGESPVDCAQTTLSYKMRQRIEAASLS</sequence>
<evidence type="ECO:0000256" key="3">
    <source>
        <dbReference type="ARBA" id="ARBA00022833"/>
    </source>
</evidence>
<dbReference type="SUPFAM" id="SSF48403">
    <property type="entry name" value="Ankyrin repeat"/>
    <property type="match status" value="1"/>
</dbReference>
<dbReference type="PANTHER" id="PTHR47794">
    <property type="entry name" value="VACUOLAR PROTEIN SORTING-ASSOCIATED PROTEIN 27"/>
    <property type="match status" value="1"/>
</dbReference>
<feature type="repeat" description="ANK" evidence="4">
    <location>
        <begin position="247"/>
        <end position="279"/>
    </location>
</feature>
<dbReference type="RefSeq" id="XP_024402153.1">
    <property type="nucleotide sequence ID" value="XM_024546385.2"/>
</dbReference>
<evidence type="ECO:0000313" key="8">
    <source>
        <dbReference type="EnsemblPlants" id="Pp3c18_11010V3.5"/>
    </source>
</evidence>
<evidence type="ECO:0000256" key="4">
    <source>
        <dbReference type="PROSITE-ProRule" id="PRU00023"/>
    </source>
</evidence>
<feature type="compositionally biased region" description="Polar residues" evidence="6">
    <location>
        <begin position="161"/>
        <end position="180"/>
    </location>
</feature>
<dbReference type="SMART" id="SM00064">
    <property type="entry name" value="FYVE"/>
    <property type="match status" value="1"/>
</dbReference>
<dbReference type="PANTHER" id="PTHR47794:SF1">
    <property type="entry name" value="VACUOLAR PROTEIN SORTING-ASSOCIATED PROTEIN 27"/>
    <property type="match status" value="1"/>
</dbReference>
<dbReference type="Pfam" id="PF01363">
    <property type="entry name" value="FYVE"/>
    <property type="match status" value="1"/>
</dbReference>
<dbReference type="InterPro" id="IPR002110">
    <property type="entry name" value="Ankyrin_rpt"/>
</dbReference>
<name>A0A7I4BH66_PHYPA</name>
<evidence type="ECO:0000256" key="2">
    <source>
        <dbReference type="ARBA" id="ARBA00022771"/>
    </source>
</evidence>
<feature type="region of interest" description="Disordered" evidence="6">
    <location>
        <begin position="133"/>
        <end position="197"/>
    </location>
</feature>
<feature type="domain" description="FYVE-type" evidence="7">
    <location>
        <begin position="7"/>
        <end position="67"/>
    </location>
</feature>
<dbReference type="PROSITE" id="PS50178">
    <property type="entry name" value="ZF_FYVE"/>
    <property type="match status" value="1"/>
</dbReference>
<dbReference type="Gene3D" id="1.25.40.20">
    <property type="entry name" value="Ankyrin repeat-containing domain"/>
    <property type="match status" value="1"/>
</dbReference>
<reference evidence="8 9" key="1">
    <citation type="journal article" date="2008" name="Science">
        <title>The Physcomitrella genome reveals evolutionary insights into the conquest of land by plants.</title>
        <authorList>
            <person name="Rensing S."/>
            <person name="Lang D."/>
            <person name="Zimmer A."/>
            <person name="Terry A."/>
            <person name="Salamov A."/>
            <person name="Shapiro H."/>
            <person name="Nishiyama T."/>
            <person name="Perroud P.-F."/>
            <person name="Lindquist E."/>
            <person name="Kamisugi Y."/>
            <person name="Tanahashi T."/>
            <person name="Sakakibara K."/>
            <person name="Fujita T."/>
            <person name="Oishi K."/>
            <person name="Shin-I T."/>
            <person name="Kuroki Y."/>
            <person name="Toyoda A."/>
            <person name="Suzuki Y."/>
            <person name="Hashimoto A."/>
            <person name="Yamaguchi K."/>
            <person name="Sugano A."/>
            <person name="Kohara Y."/>
            <person name="Fujiyama A."/>
            <person name="Anterola A."/>
            <person name="Aoki S."/>
            <person name="Ashton N."/>
            <person name="Barbazuk W.B."/>
            <person name="Barker E."/>
            <person name="Bennetzen J."/>
            <person name="Bezanilla M."/>
            <person name="Blankenship R."/>
            <person name="Cho S.H."/>
            <person name="Dutcher S."/>
            <person name="Estelle M."/>
            <person name="Fawcett J.A."/>
            <person name="Gundlach H."/>
            <person name="Hanada K."/>
            <person name="Heyl A."/>
            <person name="Hicks K.A."/>
            <person name="Hugh J."/>
            <person name="Lohr M."/>
            <person name="Mayer K."/>
            <person name="Melkozernov A."/>
            <person name="Murata T."/>
            <person name="Nelson D."/>
            <person name="Pils B."/>
            <person name="Prigge M."/>
            <person name="Reiss B."/>
            <person name="Renner T."/>
            <person name="Rombauts S."/>
            <person name="Rushton P."/>
            <person name="Sanderfoot A."/>
            <person name="Schween G."/>
            <person name="Shiu S.-H."/>
            <person name="Stueber K."/>
            <person name="Theodoulou F.L."/>
            <person name="Tu H."/>
            <person name="Van de Peer Y."/>
            <person name="Verrier P.J."/>
            <person name="Waters E."/>
            <person name="Wood A."/>
            <person name="Yang L."/>
            <person name="Cove D."/>
            <person name="Cuming A."/>
            <person name="Hasebe M."/>
            <person name="Lucas S."/>
            <person name="Mishler D.B."/>
            <person name="Reski R."/>
            <person name="Grigoriev I."/>
            <person name="Quatrano R.S."/>
            <person name="Boore J.L."/>
        </authorList>
    </citation>
    <scope>NUCLEOTIDE SEQUENCE [LARGE SCALE GENOMIC DNA]</scope>
    <source>
        <strain evidence="8 9">cv. Gransden 2004</strain>
    </source>
</reference>
<dbReference type="InParanoid" id="A0A7I4BH66"/>
<feature type="compositionally biased region" description="Low complexity" evidence="6">
    <location>
        <begin position="181"/>
        <end position="194"/>
    </location>
</feature>
<dbReference type="EnsemblPlants" id="Pp3c18_11010V3.5">
    <property type="protein sequence ID" value="Pp3c18_11010V3.5"/>
    <property type="gene ID" value="Pp3c18_11010"/>
</dbReference>
<evidence type="ECO:0000259" key="7">
    <source>
        <dbReference type="PROSITE" id="PS50178"/>
    </source>
</evidence>
<dbReference type="GO" id="GO:0006623">
    <property type="term" value="P:protein targeting to vacuole"/>
    <property type="evidence" value="ECO:0000318"/>
    <property type="project" value="GO_Central"/>
</dbReference>
<dbReference type="Proteomes" id="UP000006727">
    <property type="component" value="Chromosome 18"/>
</dbReference>
<dbReference type="InterPro" id="IPR017455">
    <property type="entry name" value="Znf_FYVE-rel"/>
</dbReference>
<organism evidence="8 9">
    <name type="scientific">Physcomitrium patens</name>
    <name type="common">Spreading-leaved earth moss</name>
    <name type="synonym">Physcomitrella patens</name>
    <dbReference type="NCBI Taxonomy" id="3218"/>
    <lineage>
        <taxon>Eukaryota</taxon>
        <taxon>Viridiplantae</taxon>
        <taxon>Streptophyta</taxon>
        <taxon>Embryophyta</taxon>
        <taxon>Bryophyta</taxon>
        <taxon>Bryophytina</taxon>
        <taxon>Bryopsida</taxon>
        <taxon>Funariidae</taxon>
        <taxon>Funariales</taxon>
        <taxon>Funariaceae</taxon>
        <taxon>Physcomitrium</taxon>
    </lineage>
</organism>
<keyword evidence="1" id="KW-0479">Metal-binding</keyword>
<feature type="compositionally biased region" description="Polar residues" evidence="6">
    <location>
        <begin position="85"/>
        <end position="96"/>
    </location>
</feature>
<reference evidence="8" key="3">
    <citation type="submission" date="2020-12" db="UniProtKB">
        <authorList>
            <consortium name="EnsemblPlants"/>
        </authorList>
    </citation>
    <scope>IDENTIFICATION</scope>
</reference>
<reference evidence="8 9" key="2">
    <citation type="journal article" date="2018" name="Plant J.">
        <title>The Physcomitrella patens chromosome-scale assembly reveals moss genome structure and evolution.</title>
        <authorList>
            <person name="Lang D."/>
            <person name="Ullrich K.K."/>
            <person name="Murat F."/>
            <person name="Fuchs J."/>
            <person name="Jenkins J."/>
            <person name="Haas F.B."/>
            <person name="Piednoel M."/>
            <person name="Gundlach H."/>
            <person name="Van Bel M."/>
            <person name="Meyberg R."/>
            <person name="Vives C."/>
            <person name="Morata J."/>
            <person name="Symeonidi A."/>
            <person name="Hiss M."/>
            <person name="Muchero W."/>
            <person name="Kamisugi Y."/>
            <person name="Saleh O."/>
            <person name="Blanc G."/>
            <person name="Decker E.L."/>
            <person name="van Gessel N."/>
            <person name="Grimwood J."/>
            <person name="Hayes R.D."/>
            <person name="Graham S.W."/>
            <person name="Gunter L.E."/>
            <person name="McDaniel S.F."/>
            <person name="Hoernstein S.N.W."/>
            <person name="Larsson A."/>
            <person name="Li F.W."/>
            <person name="Perroud P.F."/>
            <person name="Phillips J."/>
            <person name="Ranjan P."/>
            <person name="Rokshar D.S."/>
            <person name="Rothfels C.J."/>
            <person name="Schneider L."/>
            <person name="Shu S."/>
            <person name="Stevenson D.W."/>
            <person name="Thummler F."/>
            <person name="Tillich M."/>
            <person name="Villarreal Aguilar J.C."/>
            <person name="Widiez T."/>
            <person name="Wong G.K."/>
            <person name="Wymore A."/>
            <person name="Zhang Y."/>
            <person name="Zimmer A.D."/>
            <person name="Quatrano R.S."/>
            <person name="Mayer K.F.X."/>
            <person name="Goodstein D."/>
            <person name="Casacuberta J.M."/>
            <person name="Vandepoele K."/>
            <person name="Reski R."/>
            <person name="Cuming A.C."/>
            <person name="Tuskan G.A."/>
            <person name="Maumus F."/>
            <person name="Salse J."/>
            <person name="Schmutz J."/>
            <person name="Rensing S.A."/>
        </authorList>
    </citation>
    <scope>NUCLEOTIDE SEQUENCE [LARGE SCALE GENOMIC DNA]</scope>
    <source>
        <strain evidence="8 9">cv. Gransden 2004</strain>
    </source>
</reference>
<dbReference type="GO" id="GO:0043328">
    <property type="term" value="P:protein transport to vacuole involved in ubiquitin-dependent protein catabolic process via the multivesicular body sorting pathway"/>
    <property type="evidence" value="ECO:0000318"/>
    <property type="project" value="GO_Central"/>
</dbReference>
<dbReference type="GO" id="GO:0008270">
    <property type="term" value="F:zinc ion binding"/>
    <property type="evidence" value="ECO:0007669"/>
    <property type="project" value="UniProtKB-KW"/>
</dbReference>
<dbReference type="AlphaFoldDB" id="A0A7I4BH66"/>
<dbReference type="KEGG" id="ppp:112295163"/>
<evidence type="ECO:0000256" key="1">
    <source>
        <dbReference type="ARBA" id="ARBA00022723"/>
    </source>
</evidence>
<dbReference type="Gramene" id="Pp3c18_11010V3.5">
    <property type="protein sequence ID" value="Pp3c18_11010V3.5"/>
    <property type="gene ID" value="Pp3c18_11010"/>
</dbReference>
<dbReference type="Gene3D" id="3.30.40.10">
    <property type="entry name" value="Zinc/RING finger domain, C3HC4 (zinc finger)"/>
    <property type="match status" value="1"/>
</dbReference>
<keyword evidence="3" id="KW-0862">Zinc</keyword>
<dbReference type="InterPro" id="IPR000306">
    <property type="entry name" value="Znf_FYVE"/>
</dbReference>
<evidence type="ECO:0000256" key="6">
    <source>
        <dbReference type="SAM" id="MobiDB-lite"/>
    </source>
</evidence>
<keyword evidence="9" id="KW-1185">Reference proteome</keyword>
<dbReference type="CDD" id="cd15760">
    <property type="entry name" value="FYVE_scVPS27p_like"/>
    <property type="match status" value="1"/>
</dbReference>
<dbReference type="RefSeq" id="XP_024402154.1">
    <property type="nucleotide sequence ID" value="XM_024546386.2"/>
</dbReference>
<dbReference type="InterPro" id="IPR011011">
    <property type="entry name" value="Znf_FYVE_PHD"/>
</dbReference>
<evidence type="ECO:0000313" key="9">
    <source>
        <dbReference type="Proteomes" id="UP000006727"/>
    </source>
</evidence>
<dbReference type="SUPFAM" id="SSF57903">
    <property type="entry name" value="FYVE/PHD zinc finger"/>
    <property type="match status" value="1"/>
</dbReference>
<keyword evidence="2 5" id="KW-0863">Zinc-finger</keyword>
<evidence type="ECO:0000256" key="5">
    <source>
        <dbReference type="PROSITE-ProRule" id="PRU00091"/>
    </source>
</evidence>
<dbReference type="PROSITE" id="PS50088">
    <property type="entry name" value="ANK_REPEAT"/>
    <property type="match status" value="1"/>
</dbReference>
<dbReference type="InterPro" id="IPR013083">
    <property type="entry name" value="Znf_RING/FYVE/PHD"/>
</dbReference>
<dbReference type="GO" id="GO:0043130">
    <property type="term" value="F:ubiquitin binding"/>
    <property type="evidence" value="ECO:0000318"/>
    <property type="project" value="GO_Central"/>
</dbReference>
<protein>
    <recommendedName>
        <fullName evidence="7">FYVE-type domain-containing protein</fullName>
    </recommendedName>
</protein>
<dbReference type="InterPro" id="IPR036770">
    <property type="entry name" value="Ankyrin_rpt-contain_sf"/>
</dbReference>
<dbReference type="EMBL" id="ABEU02000018">
    <property type="status" value="NOT_ANNOTATED_CDS"/>
    <property type="molecule type" value="Genomic_DNA"/>
</dbReference>
<dbReference type="GeneID" id="112295163"/>
<feature type="region of interest" description="Disordered" evidence="6">
    <location>
        <begin position="69"/>
        <end position="106"/>
    </location>
</feature>
<gene>
    <name evidence="8" type="primary">LOC112295163</name>
</gene>